<dbReference type="EMBL" id="JAJSOW010000106">
    <property type="protein sequence ID" value="KAI9162471.1"/>
    <property type="molecule type" value="Genomic_DNA"/>
</dbReference>
<evidence type="ECO:0000313" key="2">
    <source>
        <dbReference type="Proteomes" id="UP001064489"/>
    </source>
</evidence>
<accession>A0AAD5IHH9</accession>
<name>A0AAD5IHH9_ACENE</name>
<reference evidence="1" key="1">
    <citation type="journal article" date="2022" name="Plant J.">
        <title>Strategies of tolerance reflected in two North American maple genomes.</title>
        <authorList>
            <person name="McEvoy S.L."/>
            <person name="Sezen U.U."/>
            <person name="Trouern-Trend A."/>
            <person name="McMahon S.M."/>
            <person name="Schaberg P.G."/>
            <person name="Yang J."/>
            <person name="Wegrzyn J.L."/>
            <person name="Swenson N.G."/>
        </authorList>
    </citation>
    <scope>NUCLEOTIDE SEQUENCE</scope>
    <source>
        <strain evidence="1">91603</strain>
    </source>
</reference>
<dbReference type="Proteomes" id="UP001064489">
    <property type="component" value="Chromosome 2"/>
</dbReference>
<keyword evidence="2" id="KW-1185">Reference proteome</keyword>
<sequence length="131" mass="14858">MADKYEGDLPKEISNFNARKVCRIIERNGSASDITAVEIPAISRACYLVVSRKELRGKNVVIVSDSKVGVSWINSAGVGNWKLLHELWASRVCWGLWLRLRLNSVQEKPMHSRICWLGKELREMGTCWNGT</sequence>
<proteinExistence type="predicted"/>
<organism evidence="1 2">
    <name type="scientific">Acer negundo</name>
    <name type="common">Box elder</name>
    <dbReference type="NCBI Taxonomy" id="4023"/>
    <lineage>
        <taxon>Eukaryota</taxon>
        <taxon>Viridiplantae</taxon>
        <taxon>Streptophyta</taxon>
        <taxon>Embryophyta</taxon>
        <taxon>Tracheophyta</taxon>
        <taxon>Spermatophyta</taxon>
        <taxon>Magnoliopsida</taxon>
        <taxon>eudicotyledons</taxon>
        <taxon>Gunneridae</taxon>
        <taxon>Pentapetalae</taxon>
        <taxon>rosids</taxon>
        <taxon>malvids</taxon>
        <taxon>Sapindales</taxon>
        <taxon>Sapindaceae</taxon>
        <taxon>Hippocastanoideae</taxon>
        <taxon>Acereae</taxon>
        <taxon>Acer</taxon>
    </lineage>
</organism>
<evidence type="ECO:0000313" key="1">
    <source>
        <dbReference type="EMBL" id="KAI9162471.1"/>
    </source>
</evidence>
<reference evidence="1" key="2">
    <citation type="submission" date="2023-02" db="EMBL/GenBank/DDBJ databases">
        <authorList>
            <person name="Swenson N.G."/>
            <person name="Wegrzyn J.L."/>
            <person name="Mcevoy S.L."/>
        </authorList>
    </citation>
    <scope>NUCLEOTIDE SEQUENCE</scope>
    <source>
        <strain evidence="1">91603</strain>
        <tissue evidence="1">Leaf</tissue>
    </source>
</reference>
<gene>
    <name evidence="1" type="ORF">LWI28_027748</name>
</gene>
<comment type="caution">
    <text evidence="1">The sequence shown here is derived from an EMBL/GenBank/DDBJ whole genome shotgun (WGS) entry which is preliminary data.</text>
</comment>
<dbReference type="AlphaFoldDB" id="A0AAD5IHH9"/>
<protein>
    <submittedName>
        <fullName evidence="1">Uncharacterized protein</fullName>
    </submittedName>
</protein>